<dbReference type="SUPFAM" id="SSF48498">
    <property type="entry name" value="Tetracyclin repressor-like, C-terminal domain"/>
    <property type="match status" value="1"/>
</dbReference>
<evidence type="ECO:0000256" key="4">
    <source>
        <dbReference type="PROSITE-ProRule" id="PRU00335"/>
    </source>
</evidence>
<proteinExistence type="predicted"/>
<protein>
    <submittedName>
        <fullName evidence="6">AcrR family transcriptional regulator</fullName>
    </submittedName>
</protein>
<evidence type="ECO:0000256" key="3">
    <source>
        <dbReference type="ARBA" id="ARBA00023163"/>
    </source>
</evidence>
<keyword evidence="1" id="KW-0805">Transcription regulation</keyword>
<dbReference type="PANTHER" id="PTHR47506">
    <property type="entry name" value="TRANSCRIPTIONAL REGULATORY PROTEIN"/>
    <property type="match status" value="1"/>
</dbReference>
<dbReference type="AlphaFoldDB" id="A0A853C7P0"/>
<dbReference type="InterPro" id="IPR001647">
    <property type="entry name" value="HTH_TetR"/>
</dbReference>
<keyword evidence="7" id="KW-1185">Reference proteome</keyword>
<organism evidence="6 7">
    <name type="scientific">Nocardioides thalensis</name>
    <dbReference type="NCBI Taxonomy" id="1914755"/>
    <lineage>
        <taxon>Bacteria</taxon>
        <taxon>Bacillati</taxon>
        <taxon>Actinomycetota</taxon>
        <taxon>Actinomycetes</taxon>
        <taxon>Propionibacteriales</taxon>
        <taxon>Nocardioidaceae</taxon>
        <taxon>Nocardioides</taxon>
    </lineage>
</organism>
<gene>
    <name evidence="6" type="ORF">HNR19_003380</name>
</gene>
<dbReference type="PROSITE" id="PS50977">
    <property type="entry name" value="HTH_TETR_2"/>
    <property type="match status" value="1"/>
</dbReference>
<keyword evidence="2 4" id="KW-0238">DNA-binding</keyword>
<reference evidence="6 7" key="1">
    <citation type="submission" date="2020-07" db="EMBL/GenBank/DDBJ databases">
        <title>Sequencing the genomes of 1000 actinobacteria strains.</title>
        <authorList>
            <person name="Klenk H.-P."/>
        </authorList>
    </citation>
    <scope>NUCLEOTIDE SEQUENCE [LARGE SCALE GENOMIC DNA]</scope>
    <source>
        <strain evidence="6 7">DSM 103833</strain>
    </source>
</reference>
<feature type="domain" description="HTH tetR-type" evidence="5">
    <location>
        <begin position="6"/>
        <end position="66"/>
    </location>
</feature>
<keyword evidence="3" id="KW-0804">Transcription</keyword>
<evidence type="ECO:0000256" key="2">
    <source>
        <dbReference type="ARBA" id="ARBA00023125"/>
    </source>
</evidence>
<evidence type="ECO:0000256" key="1">
    <source>
        <dbReference type="ARBA" id="ARBA00023015"/>
    </source>
</evidence>
<feature type="DNA-binding region" description="H-T-H motif" evidence="4">
    <location>
        <begin position="29"/>
        <end position="48"/>
    </location>
</feature>
<evidence type="ECO:0000259" key="5">
    <source>
        <dbReference type="PROSITE" id="PS50977"/>
    </source>
</evidence>
<comment type="caution">
    <text evidence="6">The sequence shown here is derived from an EMBL/GenBank/DDBJ whole genome shotgun (WGS) entry which is preliminary data.</text>
</comment>
<evidence type="ECO:0000313" key="7">
    <source>
        <dbReference type="Proteomes" id="UP000530424"/>
    </source>
</evidence>
<dbReference type="PANTHER" id="PTHR47506:SF3">
    <property type="entry name" value="HTH-TYPE TRANSCRIPTIONAL REGULATOR LMRA"/>
    <property type="match status" value="1"/>
</dbReference>
<dbReference type="RefSeq" id="WP_179669017.1">
    <property type="nucleotide sequence ID" value="NZ_JACCFP010000001.1"/>
</dbReference>
<dbReference type="Proteomes" id="UP000530424">
    <property type="component" value="Unassembled WGS sequence"/>
</dbReference>
<sequence length="188" mass="20269">MAVDEHTAREVVVRAADELFYARGVQAVGMDAVRTASGLPLKRIYGLFASKDELVLAVLAYRRSLWETGLAAATERAADPRGRVLAVFDFLDEWFREPDFRGCGFVNIYGELGACSGEVADAVRRQKEHFQDHVRRMVEEAGLPAYVAPQVALLAEGAQTTAAISGSPEAARQARAAAETLLDAAGTS</sequence>
<dbReference type="GO" id="GO:0003677">
    <property type="term" value="F:DNA binding"/>
    <property type="evidence" value="ECO:0007669"/>
    <property type="project" value="UniProtKB-UniRule"/>
</dbReference>
<accession>A0A853C7P0</accession>
<dbReference type="Pfam" id="PF00440">
    <property type="entry name" value="TetR_N"/>
    <property type="match status" value="1"/>
</dbReference>
<dbReference type="SUPFAM" id="SSF46689">
    <property type="entry name" value="Homeodomain-like"/>
    <property type="match status" value="1"/>
</dbReference>
<dbReference type="EMBL" id="JACCFP010000001">
    <property type="protein sequence ID" value="NYJ02682.1"/>
    <property type="molecule type" value="Genomic_DNA"/>
</dbReference>
<dbReference type="Gene3D" id="1.10.357.10">
    <property type="entry name" value="Tetracycline Repressor, domain 2"/>
    <property type="match status" value="1"/>
</dbReference>
<evidence type="ECO:0000313" key="6">
    <source>
        <dbReference type="EMBL" id="NYJ02682.1"/>
    </source>
</evidence>
<dbReference type="InterPro" id="IPR036271">
    <property type="entry name" value="Tet_transcr_reg_TetR-rel_C_sf"/>
</dbReference>
<dbReference type="InterPro" id="IPR009057">
    <property type="entry name" value="Homeodomain-like_sf"/>
</dbReference>
<name>A0A853C7P0_9ACTN</name>